<dbReference type="SUPFAM" id="SSF81442">
    <property type="entry name" value="Cytochrome c oxidase subunit I-like"/>
    <property type="match status" value="1"/>
</dbReference>
<name>A0ABZ2N597_9BACI</name>
<feature type="transmembrane region" description="Helical" evidence="1">
    <location>
        <begin position="36"/>
        <end position="56"/>
    </location>
</feature>
<keyword evidence="3" id="KW-1185">Reference proteome</keyword>
<dbReference type="InterPro" id="IPR036927">
    <property type="entry name" value="Cyt_c_oxase-like_su1_sf"/>
</dbReference>
<evidence type="ECO:0000256" key="1">
    <source>
        <dbReference type="SAM" id="Phobius"/>
    </source>
</evidence>
<keyword evidence="1" id="KW-1133">Transmembrane helix</keyword>
<dbReference type="RefSeq" id="WP_338751871.1">
    <property type="nucleotide sequence ID" value="NZ_CP147404.1"/>
</dbReference>
<feature type="transmembrane region" description="Helical" evidence="1">
    <location>
        <begin position="68"/>
        <end position="88"/>
    </location>
</feature>
<organism evidence="2 3">
    <name type="scientific">Bacillus kandeliae</name>
    <dbReference type="NCBI Taxonomy" id="3129297"/>
    <lineage>
        <taxon>Bacteria</taxon>
        <taxon>Bacillati</taxon>
        <taxon>Bacillota</taxon>
        <taxon>Bacilli</taxon>
        <taxon>Bacillales</taxon>
        <taxon>Bacillaceae</taxon>
        <taxon>Bacillus</taxon>
    </lineage>
</organism>
<evidence type="ECO:0000313" key="3">
    <source>
        <dbReference type="Proteomes" id="UP001387364"/>
    </source>
</evidence>
<protein>
    <submittedName>
        <fullName evidence="2">Cytochrome-c oxidase</fullName>
    </submittedName>
</protein>
<keyword evidence="1" id="KW-0472">Membrane</keyword>
<dbReference type="Proteomes" id="UP001387364">
    <property type="component" value="Chromosome"/>
</dbReference>
<proteinExistence type="predicted"/>
<reference evidence="2 3" key="1">
    <citation type="submission" date="2024-02" db="EMBL/GenBank/DDBJ databases">
        <title>Seven novel Bacillus-like species.</title>
        <authorList>
            <person name="Liu G."/>
        </authorList>
    </citation>
    <scope>NUCLEOTIDE SEQUENCE [LARGE SCALE GENOMIC DNA]</scope>
    <source>
        <strain evidence="2 3">FJAT-52991</strain>
    </source>
</reference>
<accession>A0ABZ2N597</accession>
<feature type="transmembrane region" description="Helical" evidence="1">
    <location>
        <begin position="5"/>
        <end position="24"/>
    </location>
</feature>
<dbReference type="Gene3D" id="1.20.210.10">
    <property type="entry name" value="Cytochrome c oxidase-like, subunit I domain"/>
    <property type="match status" value="1"/>
</dbReference>
<sequence>MAVKFIKISVVYFALGVLLGYYMSIQHTYTLKGVHVHLLLLGWAAFMFAGVIYYLFPSLTFGKIAKVHYWLHNIGLPIMMIALTFLLTTKNEAFTPWVALGSTLTVLGILLFTYNILANLKTIPK</sequence>
<gene>
    <name evidence="2" type="ORF">WDJ61_16950</name>
</gene>
<feature type="transmembrane region" description="Helical" evidence="1">
    <location>
        <begin position="94"/>
        <end position="117"/>
    </location>
</feature>
<dbReference type="EMBL" id="CP147404">
    <property type="protein sequence ID" value="WXB92893.1"/>
    <property type="molecule type" value="Genomic_DNA"/>
</dbReference>
<evidence type="ECO:0000313" key="2">
    <source>
        <dbReference type="EMBL" id="WXB92893.1"/>
    </source>
</evidence>
<keyword evidence="1" id="KW-0812">Transmembrane</keyword>